<dbReference type="Pfam" id="PF02518">
    <property type="entry name" value="HATPase_c"/>
    <property type="match status" value="1"/>
</dbReference>
<evidence type="ECO:0000256" key="8">
    <source>
        <dbReference type="ARBA" id="ARBA00022989"/>
    </source>
</evidence>
<dbReference type="SMART" id="SM00388">
    <property type="entry name" value="HisKA"/>
    <property type="match status" value="1"/>
</dbReference>
<dbReference type="CDD" id="cd00075">
    <property type="entry name" value="HATPase"/>
    <property type="match status" value="1"/>
</dbReference>
<evidence type="ECO:0000256" key="7">
    <source>
        <dbReference type="ARBA" id="ARBA00022777"/>
    </source>
</evidence>
<dbReference type="PANTHER" id="PTHR45436">
    <property type="entry name" value="SENSOR HISTIDINE KINASE YKOH"/>
    <property type="match status" value="1"/>
</dbReference>
<evidence type="ECO:0000313" key="13">
    <source>
        <dbReference type="EMBL" id="GAS93002.1"/>
    </source>
</evidence>
<dbReference type="InterPro" id="IPR036890">
    <property type="entry name" value="HATPase_C_sf"/>
</dbReference>
<dbReference type="Pfam" id="PF00512">
    <property type="entry name" value="HisKA"/>
    <property type="match status" value="1"/>
</dbReference>
<gene>
    <name evidence="13" type="ORF">RMCB_7098</name>
</gene>
<evidence type="ECO:0000256" key="3">
    <source>
        <dbReference type="ARBA" id="ARBA00012438"/>
    </source>
</evidence>
<name>A0A117I8C7_9MYCO</name>
<proteinExistence type="predicted"/>
<comment type="catalytic activity">
    <reaction evidence="1">
        <text>ATP + protein L-histidine = ADP + protein N-phospho-L-histidine.</text>
        <dbReference type="EC" id="2.7.13.3"/>
    </reaction>
</comment>
<evidence type="ECO:0000256" key="11">
    <source>
        <dbReference type="SAM" id="Phobius"/>
    </source>
</evidence>
<keyword evidence="4" id="KW-0597">Phosphoprotein</keyword>
<evidence type="ECO:0000256" key="10">
    <source>
        <dbReference type="ARBA" id="ARBA00023136"/>
    </source>
</evidence>
<dbReference type="Proteomes" id="UP000069620">
    <property type="component" value="Unassembled WGS sequence"/>
</dbReference>
<dbReference type="STRING" id="146020.RMCB_7098"/>
<keyword evidence="10 11" id="KW-0472">Membrane</keyword>
<dbReference type="InterPro" id="IPR004358">
    <property type="entry name" value="Sig_transdc_His_kin-like_C"/>
</dbReference>
<dbReference type="InterPro" id="IPR050428">
    <property type="entry name" value="TCS_sensor_his_kinase"/>
</dbReference>
<evidence type="ECO:0000256" key="2">
    <source>
        <dbReference type="ARBA" id="ARBA00004236"/>
    </source>
</evidence>
<dbReference type="GO" id="GO:0000155">
    <property type="term" value="F:phosphorelay sensor kinase activity"/>
    <property type="evidence" value="ECO:0007669"/>
    <property type="project" value="InterPro"/>
</dbReference>
<dbReference type="SMART" id="SM00387">
    <property type="entry name" value="HATPase_c"/>
    <property type="match status" value="1"/>
</dbReference>
<dbReference type="InterPro" id="IPR003594">
    <property type="entry name" value="HATPase_dom"/>
</dbReference>
<sequence>MTMLRRNANRSTQLDAADDLTIVQRAGRVAAVQASAALAAVLLVVGSVVFFVDVRTQNRQINSQLQAVAATADDVNDPPPGMELVLRDNTGKVSVSDGGQPGVGLLAGPAGFSDLKVGDTEMRAYVMARPEGTVVALLDLAPYRAGRNGVLLSLGLAELAGILASIAVVVLFTRRSVRPLALALTLQRRFIADASHELRAPLTVLHTRAQLLASRVSDGDRAGLQNDADALVADTRVLGDVVEDLLASATMTAGATPRQLVNVAELATAVCNSMRTYAESLGVTISFTSVDHPAAEVNGSAAALRRALTSLIDNALTHEHEGGSVDVHVRRDDGHVIVTVADDGAGIDPQTMSTMFARFSHGGAPGRQPHGIGLALVRDIAHGHDGDIAVSSEVGHGATFTLTLPAATKG</sequence>
<reference evidence="14" key="1">
    <citation type="journal article" date="2016" name="Genome Announc.">
        <title>Draft Genome Sequences of Five Rapidly Growing Mycobacterium Species, M. thermoresistibile, M. fortuitum subsp. acetamidolyticum, M. canariasense, M. brisbanense, and M. novocastrense.</title>
        <authorList>
            <person name="Katahira K."/>
            <person name="Ogura Y."/>
            <person name="Gotoh Y."/>
            <person name="Hayashi T."/>
        </authorList>
    </citation>
    <scope>NUCLEOTIDE SEQUENCE [LARGE SCALE GENOMIC DNA]</scope>
    <source>
        <strain evidence="14">JCM15654</strain>
    </source>
</reference>
<dbReference type="Gene3D" id="3.30.565.10">
    <property type="entry name" value="Histidine kinase-like ATPase, C-terminal domain"/>
    <property type="match status" value="1"/>
</dbReference>
<comment type="caution">
    <text evidence="13">The sequence shown here is derived from an EMBL/GenBank/DDBJ whole genome shotgun (WGS) entry which is preliminary data.</text>
</comment>
<dbReference type="CDD" id="cd00082">
    <property type="entry name" value="HisKA"/>
    <property type="match status" value="1"/>
</dbReference>
<keyword evidence="14" id="KW-1185">Reference proteome</keyword>
<keyword evidence="6 11" id="KW-0812">Transmembrane</keyword>
<evidence type="ECO:0000256" key="4">
    <source>
        <dbReference type="ARBA" id="ARBA00022553"/>
    </source>
</evidence>
<dbReference type="AlphaFoldDB" id="A0A117I8C7"/>
<dbReference type="PROSITE" id="PS50109">
    <property type="entry name" value="HIS_KIN"/>
    <property type="match status" value="1"/>
</dbReference>
<accession>A0A117I8C7</accession>
<dbReference type="InterPro" id="IPR036097">
    <property type="entry name" value="HisK_dim/P_sf"/>
</dbReference>
<keyword evidence="5" id="KW-0808">Transferase</keyword>
<dbReference type="SUPFAM" id="SSF47384">
    <property type="entry name" value="Homodimeric domain of signal transducing histidine kinase"/>
    <property type="match status" value="1"/>
</dbReference>
<evidence type="ECO:0000256" key="9">
    <source>
        <dbReference type="ARBA" id="ARBA00023012"/>
    </source>
</evidence>
<dbReference type="Gene3D" id="1.10.287.130">
    <property type="match status" value="1"/>
</dbReference>
<dbReference type="SUPFAM" id="SSF55874">
    <property type="entry name" value="ATPase domain of HSP90 chaperone/DNA topoisomerase II/histidine kinase"/>
    <property type="match status" value="1"/>
</dbReference>
<evidence type="ECO:0000313" key="14">
    <source>
        <dbReference type="Proteomes" id="UP000069620"/>
    </source>
</evidence>
<dbReference type="PRINTS" id="PR00344">
    <property type="entry name" value="BCTRLSENSOR"/>
</dbReference>
<dbReference type="PANTHER" id="PTHR45436:SF5">
    <property type="entry name" value="SENSOR HISTIDINE KINASE TRCS"/>
    <property type="match status" value="1"/>
</dbReference>
<dbReference type="EC" id="2.7.13.3" evidence="3"/>
<dbReference type="InterPro" id="IPR005467">
    <property type="entry name" value="His_kinase_dom"/>
</dbReference>
<keyword evidence="9" id="KW-0902">Two-component regulatory system</keyword>
<organism evidence="13 14">
    <name type="scientific">Mycolicibacterium brisbanense</name>
    <dbReference type="NCBI Taxonomy" id="146020"/>
    <lineage>
        <taxon>Bacteria</taxon>
        <taxon>Bacillati</taxon>
        <taxon>Actinomycetota</taxon>
        <taxon>Actinomycetes</taxon>
        <taxon>Mycobacteriales</taxon>
        <taxon>Mycobacteriaceae</taxon>
        <taxon>Mycolicibacterium</taxon>
    </lineage>
</organism>
<evidence type="ECO:0000256" key="6">
    <source>
        <dbReference type="ARBA" id="ARBA00022692"/>
    </source>
</evidence>
<keyword evidence="8 11" id="KW-1133">Transmembrane helix</keyword>
<reference evidence="14" key="2">
    <citation type="submission" date="2016-02" db="EMBL/GenBank/DDBJ databases">
        <title>Draft genome sequence of five rapidly growing Mycobacterium species.</title>
        <authorList>
            <person name="Katahira K."/>
            <person name="Gotou Y."/>
            <person name="Iida K."/>
            <person name="Ogura Y."/>
            <person name="Hayashi T."/>
        </authorList>
    </citation>
    <scope>NUCLEOTIDE SEQUENCE [LARGE SCALE GENOMIC DNA]</scope>
    <source>
        <strain evidence="14">JCM15654</strain>
    </source>
</reference>
<evidence type="ECO:0000259" key="12">
    <source>
        <dbReference type="PROSITE" id="PS50109"/>
    </source>
</evidence>
<dbReference type="GO" id="GO:0005886">
    <property type="term" value="C:plasma membrane"/>
    <property type="evidence" value="ECO:0007669"/>
    <property type="project" value="UniProtKB-SubCell"/>
</dbReference>
<dbReference type="InterPro" id="IPR003661">
    <property type="entry name" value="HisK_dim/P_dom"/>
</dbReference>
<feature type="transmembrane region" description="Helical" evidence="11">
    <location>
        <begin position="150"/>
        <end position="172"/>
    </location>
</feature>
<feature type="domain" description="Histidine kinase" evidence="12">
    <location>
        <begin position="193"/>
        <end position="408"/>
    </location>
</feature>
<keyword evidence="7 13" id="KW-0418">Kinase</keyword>
<evidence type="ECO:0000256" key="1">
    <source>
        <dbReference type="ARBA" id="ARBA00000085"/>
    </source>
</evidence>
<evidence type="ECO:0000256" key="5">
    <source>
        <dbReference type="ARBA" id="ARBA00022679"/>
    </source>
</evidence>
<dbReference type="EMBL" id="BCSX01000068">
    <property type="protein sequence ID" value="GAS93002.1"/>
    <property type="molecule type" value="Genomic_DNA"/>
</dbReference>
<protein>
    <recommendedName>
        <fullName evidence="3">histidine kinase</fullName>
        <ecNumber evidence="3">2.7.13.3</ecNumber>
    </recommendedName>
</protein>
<comment type="subcellular location">
    <subcellularLocation>
        <location evidence="2">Cell membrane</location>
    </subcellularLocation>
</comment>
<feature type="transmembrane region" description="Helical" evidence="11">
    <location>
        <begin position="29"/>
        <end position="52"/>
    </location>
</feature>